<dbReference type="EMBL" id="FWFY01000013">
    <property type="protein sequence ID" value="SLN67493.1"/>
    <property type="molecule type" value="Genomic_DNA"/>
</dbReference>
<evidence type="ECO:0000313" key="4">
    <source>
        <dbReference type="Proteomes" id="UP000193495"/>
    </source>
</evidence>
<dbReference type="AlphaFoldDB" id="A0A1X7A134"/>
<organism evidence="3 4">
    <name type="scientific">Limimaricola soesokkakensis</name>
    <dbReference type="NCBI Taxonomy" id="1343159"/>
    <lineage>
        <taxon>Bacteria</taxon>
        <taxon>Pseudomonadati</taxon>
        <taxon>Pseudomonadota</taxon>
        <taxon>Alphaproteobacteria</taxon>
        <taxon>Rhodobacterales</taxon>
        <taxon>Paracoccaceae</taxon>
        <taxon>Limimaricola</taxon>
    </lineage>
</organism>
<reference evidence="2 5" key="2">
    <citation type="submission" date="2018-03" db="EMBL/GenBank/DDBJ databases">
        <title>Genomic Encyclopedia of Archaeal and Bacterial Type Strains, Phase II (KMG-II): from individual species to whole genera.</title>
        <authorList>
            <person name="Goeker M."/>
        </authorList>
    </citation>
    <scope>NUCLEOTIDE SEQUENCE [LARGE SCALE GENOMIC DNA]</scope>
    <source>
        <strain evidence="2 5">DSM 29956</strain>
    </source>
</reference>
<accession>A0A1X7A134</accession>
<evidence type="ECO:0000256" key="1">
    <source>
        <dbReference type="SAM" id="MobiDB-lite"/>
    </source>
</evidence>
<dbReference type="EMBL" id="PYGB01000015">
    <property type="protein sequence ID" value="PSK81582.1"/>
    <property type="molecule type" value="Genomic_DNA"/>
</dbReference>
<evidence type="ECO:0000313" key="3">
    <source>
        <dbReference type="EMBL" id="SLN67493.1"/>
    </source>
</evidence>
<dbReference type="Proteomes" id="UP000240624">
    <property type="component" value="Unassembled WGS sequence"/>
</dbReference>
<dbReference type="RefSeq" id="WP_085897679.1">
    <property type="nucleotide sequence ID" value="NZ_FWFY01000013.1"/>
</dbReference>
<keyword evidence="5" id="KW-1185">Reference proteome</keyword>
<dbReference type="OrthoDB" id="9757917at2"/>
<name>A0A1X7A134_9RHOB</name>
<protein>
    <submittedName>
        <fullName evidence="3">Uncharacterized protein</fullName>
    </submittedName>
</protein>
<gene>
    <name evidence="2" type="ORF">CLV79_11550</name>
    <name evidence="3" type="ORF">LOS8367_03373</name>
</gene>
<evidence type="ECO:0000313" key="5">
    <source>
        <dbReference type="Proteomes" id="UP000240624"/>
    </source>
</evidence>
<feature type="region of interest" description="Disordered" evidence="1">
    <location>
        <begin position="118"/>
        <end position="149"/>
    </location>
</feature>
<dbReference type="Proteomes" id="UP000193495">
    <property type="component" value="Unassembled WGS sequence"/>
</dbReference>
<sequence>MSDPAPPSLAERLEQRVAAQPVPPRTSRLAEIIAARGTLRRLRDAGYGSAQLAAWLEECGVPVQAGTLRAYLARIDRAERALAAENLGAPPSDREILAACRQGFIRDAARSRPALRVSKTGRAPGSVQAAPRAFATPMSSLTHNPHRDL</sequence>
<proteinExistence type="predicted"/>
<reference evidence="3 4" key="1">
    <citation type="submission" date="2017-03" db="EMBL/GenBank/DDBJ databases">
        <authorList>
            <person name="Afonso C.L."/>
            <person name="Miller P.J."/>
            <person name="Scott M.A."/>
            <person name="Spackman E."/>
            <person name="Goraichik I."/>
            <person name="Dimitrov K.M."/>
            <person name="Suarez D.L."/>
            <person name="Swayne D.E."/>
        </authorList>
    </citation>
    <scope>NUCLEOTIDE SEQUENCE [LARGE SCALE GENOMIC DNA]</scope>
    <source>
        <strain evidence="3 4">CECT 8367</strain>
    </source>
</reference>
<evidence type="ECO:0000313" key="2">
    <source>
        <dbReference type="EMBL" id="PSK81582.1"/>
    </source>
</evidence>